<accession>A0A9X0ACE6</accession>
<name>A0A9X0ACE6_9HELO</name>
<keyword evidence="2" id="KW-1185">Reference proteome</keyword>
<dbReference type="OrthoDB" id="66881at2759"/>
<reference evidence="1" key="1">
    <citation type="submission" date="2022-11" db="EMBL/GenBank/DDBJ databases">
        <title>Genome Resource of Sclerotinia nivalis Strain SnTB1, a Plant Pathogen Isolated from American Ginseng.</title>
        <authorList>
            <person name="Fan S."/>
        </authorList>
    </citation>
    <scope>NUCLEOTIDE SEQUENCE</scope>
    <source>
        <strain evidence="1">SnTB1</strain>
    </source>
</reference>
<dbReference type="Proteomes" id="UP001152300">
    <property type="component" value="Unassembled WGS sequence"/>
</dbReference>
<sequence>MPHPLISVPGVVQSVEKDTLSFVSLDSRLYDLASRQDDPISFTYGLSTPEKRKRIKDILAVTMNGTTEAIKEKEMITSDEEQAQSHDVGSPYVVAGDKYTEFVRSGDIRPTLGRVTNLSEKNDNSGLLKATIIQIGGSSSPFILDDIAAVIYATGFSSSPALDFLPQITKDSLGYNLSCSRLPLLLSRDCLTASIESPDNLALMGFFDGNYWGILESQARIISQKWASDSNSSVIISPHNKESEDKSIKLHSFMKELRDMIKADPTSIPQNLLGDYPGLMEENYRKLSLRRNDLDWHKKDGMVSPARYVDAGCDITKAEITMRKLQKVIRASKYGSAFSARAIFRGLQGKWKTEREDSKTGLKEVLGIIVFHPRYPTELGYDSEYIYKVSSGENSLLENFVYRLREMDNLIEVSGVNQMSGLKESRISEVFDFNTAIKVVGEENRLSVQSAVVGGDGVKDFGKKIYSFWMAGVNVTKFTISVEDSSSIGFTR</sequence>
<proteinExistence type="predicted"/>
<gene>
    <name evidence="1" type="ORF">OCU04_010506</name>
</gene>
<evidence type="ECO:0000313" key="1">
    <source>
        <dbReference type="EMBL" id="KAJ8060157.1"/>
    </source>
</evidence>
<dbReference type="AlphaFoldDB" id="A0A9X0ACE6"/>
<dbReference type="EMBL" id="JAPEIS010000013">
    <property type="protein sequence ID" value="KAJ8060157.1"/>
    <property type="molecule type" value="Genomic_DNA"/>
</dbReference>
<organism evidence="1 2">
    <name type="scientific">Sclerotinia nivalis</name>
    <dbReference type="NCBI Taxonomy" id="352851"/>
    <lineage>
        <taxon>Eukaryota</taxon>
        <taxon>Fungi</taxon>
        <taxon>Dikarya</taxon>
        <taxon>Ascomycota</taxon>
        <taxon>Pezizomycotina</taxon>
        <taxon>Leotiomycetes</taxon>
        <taxon>Helotiales</taxon>
        <taxon>Sclerotiniaceae</taxon>
        <taxon>Sclerotinia</taxon>
    </lineage>
</organism>
<comment type="caution">
    <text evidence="1">The sequence shown here is derived from an EMBL/GenBank/DDBJ whole genome shotgun (WGS) entry which is preliminary data.</text>
</comment>
<protein>
    <submittedName>
        <fullName evidence="1">Uncharacterized protein</fullName>
    </submittedName>
</protein>
<evidence type="ECO:0000313" key="2">
    <source>
        <dbReference type="Proteomes" id="UP001152300"/>
    </source>
</evidence>